<keyword evidence="5 13" id="KW-0808">Transferase</keyword>
<protein>
    <recommendedName>
        <fullName evidence="11 13">S-adenosylmethionine:tRNA ribosyltransferase-isomerase</fullName>
        <ecNumber evidence="10 13">2.4.99.17</ecNumber>
    </recommendedName>
    <alternativeName>
        <fullName evidence="12 13">Queuosine biosynthesis protein QueA</fullName>
    </alternativeName>
</protein>
<proteinExistence type="inferred from homology"/>
<keyword evidence="15" id="KW-1185">Reference proteome</keyword>
<dbReference type="OrthoDB" id="9805933at2"/>
<evidence type="ECO:0000256" key="12">
    <source>
        <dbReference type="ARBA" id="ARBA00076160"/>
    </source>
</evidence>
<dbReference type="FunFam" id="2.40.10.240:FF:000002">
    <property type="entry name" value="S-adenosylmethionine:tRNA ribosyltransferase-isomerase"/>
    <property type="match status" value="1"/>
</dbReference>
<dbReference type="InterPro" id="IPR042118">
    <property type="entry name" value="QueA_dom1"/>
</dbReference>
<organism evidence="14 15">
    <name type="scientific">Hydrogenispora ethanolica</name>
    <dbReference type="NCBI Taxonomy" id="1082276"/>
    <lineage>
        <taxon>Bacteria</taxon>
        <taxon>Bacillati</taxon>
        <taxon>Bacillota</taxon>
        <taxon>Hydrogenispora</taxon>
    </lineage>
</organism>
<dbReference type="FunFam" id="3.40.1780.10:FF:000001">
    <property type="entry name" value="S-adenosylmethionine:tRNA ribosyltransferase-isomerase"/>
    <property type="match status" value="1"/>
</dbReference>
<dbReference type="EC" id="2.4.99.17" evidence="10 13"/>
<reference evidence="14 15" key="1">
    <citation type="submission" date="2019-03" db="EMBL/GenBank/DDBJ databases">
        <title>Genomic Encyclopedia of Type Strains, Phase IV (KMG-IV): sequencing the most valuable type-strain genomes for metagenomic binning, comparative biology and taxonomic classification.</title>
        <authorList>
            <person name="Goeker M."/>
        </authorList>
    </citation>
    <scope>NUCLEOTIDE SEQUENCE [LARGE SCALE GENOMIC DNA]</scope>
    <source>
        <strain evidence="14 15">LX-B</strain>
    </source>
</reference>
<evidence type="ECO:0000256" key="5">
    <source>
        <dbReference type="ARBA" id="ARBA00022679"/>
    </source>
</evidence>
<dbReference type="GO" id="GO:0051075">
    <property type="term" value="F:S-adenosylmethionine:tRNA ribosyltransferase-isomerase activity"/>
    <property type="evidence" value="ECO:0007669"/>
    <property type="project" value="UniProtKB-EC"/>
</dbReference>
<dbReference type="RefSeq" id="WP_132014962.1">
    <property type="nucleotide sequence ID" value="NZ_SLUN01000017.1"/>
</dbReference>
<comment type="similarity">
    <text evidence="9 13">Belongs to the QueA family.</text>
</comment>
<evidence type="ECO:0000256" key="10">
    <source>
        <dbReference type="ARBA" id="ARBA00066503"/>
    </source>
</evidence>
<dbReference type="UniPathway" id="UPA00392"/>
<comment type="subunit">
    <text evidence="3 13">Monomer.</text>
</comment>
<comment type="subcellular location">
    <subcellularLocation>
        <location evidence="1 13">Cytoplasm</location>
    </subcellularLocation>
</comment>
<evidence type="ECO:0000313" key="15">
    <source>
        <dbReference type="Proteomes" id="UP000295008"/>
    </source>
</evidence>
<dbReference type="HAMAP" id="MF_00113">
    <property type="entry name" value="QueA"/>
    <property type="match status" value="1"/>
</dbReference>
<evidence type="ECO:0000256" key="6">
    <source>
        <dbReference type="ARBA" id="ARBA00022691"/>
    </source>
</evidence>
<gene>
    <name evidence="13" type="primary">queA</name>
    <name evidence="14" type="ORF">EDC14_101735</name>
</gene>
<dbReference type="Pfam" id="PF02547">
    <property type="entry name" value="Queuosine_synth"/>
    <property type="match status" value="1"/>
</dbReference>
<name>A0A4V2QDU9_HYDET</name>
<dbReference type="InterPro" id="IPR036100">
    <property type="entry name" value="QueA_sf"/>
</dbReference>
<dbReference type="PANTHER" id="PTHR30307:SF0">
    <property type="entry name" value="S-ADENOSYLMETHIONINE:TRNA RIBOSYLTRANSFERASE-ISOMERASE"/>
    <property type="match status" value="1"/>
</dbReference>
<evidence type="ECO:0000256" key="9">
    <source>
        <dbReference type="ARBA" id="ARBA00061210"/>
    </source>
</evidence>
<keyword evidence="14" id="KW-0413">Isomerase</keyword>
<dbReference type="InterPro" id="IPR003699">
    <property type="entry name" value="QueA"/>
</dbReference>
<dbReference type="PANTHER" id="PTHR30307">
    <property type="entry name" value="S-ADENOSYLMETHIONINE:TRNA RIBOSYLTRANSFERASE-ISOMERASE"/>
    <property type="match status" value="1"/>
</dbReference>
<evidence type="ECO:0000256" key="1">
    <source>
        <dbReference type="ARBA" id="ARBA00004496"/>
    </source>
</evidence>
<dbReference type="NCBIfam" id="NF001140">
    <property type="entry name" value="PRK00147.1"/>
    <property type="match status" value="1"/>
</dbReference>
<dbReference type="NCBIfam" id="TIGR00113">
    <property type="entry name" value="queA"/>
    <property type="match status" value="1"/>
</dbReference>
<comment type="catalytic activity">
    <reaction evidence="8 13">
        <text>7-aminomethyl-7-carbaguanosine(34) in tRNA + S-adenosyl-L-methionine = epoxyqueuosine(34) in tRNA + adenine + L-methionine + 2 H(+)</text>
        <dbReference type="Rhea" id="RHEA:32155"/>
        <dbReference type="Rhea" id="RHEA-COMP:10342"/>
        <dbReference type="Rhea" id="RHEA-COMP:18582"/>
        <dbReference type="ChEBI" id="CHEBI:15378"/>
        <dbReference type="ChEBI" id="CHEBI:16708"/>
        <dbReference type="ChEBI" id="CHEBI:57844"/>
        <dbReference type="ChEBI" id="CHEBI:59789"/>
        <dbReference type="ChEBI" id="CHEBI:82833"/>
        <dbReference type="ChEBI" id="CHEBI:194443"/>
        <dbReference type="EC" id="2.4.99.17"/>
    </reaction>
</comment>
<comment type="caution">
    <text evidence="14">The sequence shown here is derived from an EMBL/GenBank/DDBJ whole genome shotgun (WGS) entry which is preliminary data.</text>
</comment>
<comment type="pathway">
    <text evidence="2 13">tRNA modification; tRNA-queuosine biosynthesis.</text>
</comment>
<dbReference type="GO" id="GO:0005737">
    <property type="term" value="C:cytoplasm"/>
    <property type="evidence" value="ECO:0007669"/>
    <property type="project" value="UniProtKB-SubCell"/>
</dbReference>
<evidence type="ECO:0000256" key="11">
    <source>
        <dbReference type="ARBA" id="ARBA00069325"/>
    </source>
</evidence>
<dbReference type="Gene3D" id="2.40.10.240">
    <property type="entry name" value="QueA-like"/>
    <property type="match status" value="1"/>
</dbReference>
<comment type="function">
    <text evidence="13">Transfers and isomerizes the ribose moiety from AdoMet to the 7-aminomethyl group of 7-deazaguanine (preQ1-tRNA) to give epoxyqueuosine (oQ-tRNA).</text>
</comment>
<dbReference type="InterPro" id="IPR042119">
    <property type="entry name" value="QueA_dom2"/>
</dbReference>
<accession>A0A4V2QDU9</accession>
<evidence type="ECO:0000256" key="4">
    <source>
        <dbReference type="ARBA" id="ARBA00022490"/>
    </source>
</evidence>
<dbReference type="AlphaFoldDB" id="A0A4V2QDU9"/>
<evidence type="ECO:0000313" key="14">
    <source>
        <dbReference type="EMBL" id="TCL65287.1"/>
    </source>
</evidence>
<evidence type="ECO:0000256" key="2">
    <source>
        <dbReference type="ARBA" id="ARBA00004691"/>
    </source>
</evidence>
<keyword evidence="6 13" id="KW-0949">S-adenosyl-L-methionine</keyword>
<evidence type="ECO:0000256" key="3">
    <source>
        <dbReference type="ARBA" id="ARBA00011245"/>
    </source>
</evidence>
<keyword evidence="7 13" id="KW-0671">Queuosine biosynthesis</keyword>
<sequence>MLVSQFDYELPPELIAQEAVEPRDHSRLMVIRRAGPSVTDHHFYDLPEFLRAGDLLVFNDTRVIPARLHGQKDGPDGARVEVFLLKECRAGHWECLVRPGKRLKVGAVIRFPGDMTGRVVESGAEGTRIIAFSGPSDFREWLRANGTTPLPPYITKPVADPERYQTVYGVHEGSVAAPTAGLHFTTRLLDQLRQAGIAFGYLTLNVGLGTFRPVQAETIEEHHMHSEIFTLPEELVAQIAATKQAGGRVIAVGTTVVRVLESQARGGPLQAGSGDTDIFIYPGFQFRVIDGLVTNFHLPKSTLLMLVSALAGRELILESYRHAVAEGYRFFSFGDATLIL</sequence>
<evidence type="ECO:0000256" key="13">
    <source>
        <dbReference type="HAMAP-Rule" id="MF_00113"/>
    </source>
</evidence>
<evidence type="ECO:0000256" key="7">
    <source>
        <dbReference type="ARBA" id="ARBA00022785"/>
    </source>
</evidence>
<dbReference type="SUPFAM" id="SSF111337">
    <property type="entry name" value="QueA-like"/>
    <property type="match status" value="1"/>
</dbReference>
<evidence type="ECO:0000256" key="8">
    <source>
        <dbReference type="ARBA" id="ARBA00052751"/>
    </source>
</evidence>
<keyword evidence="4 13" id="KW-0963">Cytoplasm</keyword>
<dbReference type="GO" id="GO:0008616">
    <property type="term" value="P:tRNA queuosine(34) biosynthetic process"/>
    <property type="evidence" value="ECO:0007669"/>
    <property type="project" value="UniProtKB-UniRule"/>
</dbReference>
<dbReference type="Gene3D" id="3.40.1780.10">
    <property type="entry name" value="QueA-like"/>
    <property type="match status" value="1"/>
</dbReference>
<dbReference type="EMBL" id="SLUN01000017">
    <property type="protein sequence ID" value="TCL65287.1"/>
    <property type="molecule type" value="Genomic_DNA"/>
</dbReference>
<dbReference type="Proteomes" id="UP000295008">
    <property type="component" value="Unassembled WGS sequence"/>
</dbReference>